<feature type="region of interest" description="Disordered" evidence="1">
    <location>
        <begin position="1"/>
        <end position="25"/>
    </location>
</feature>
<dbReference type="Gene3D" id="2.40.10.220">
    <property type="entry name" value="predicted glycosyltransferase like domains"/>
    <property type="match status" value="2"/>
</dbReference>
<dbReference type="AlphaFoldDB" id="A0A3B0SVQ1"/>
<evidence type="ECO:0000256" key="1">
    <source>
        <dbReference type="SAM" id="MobiDB-lite"/>
    </source>
</evidence>
<protein>
    <recommendedName>
        <fullName evidence="2">PilZ domain-containing protein</fullName>
    </recommendedName>
</protein>
<evidence type="ECO:0000259" key="2">
    <source>
        <dbReference type="Pfam" id="PF07238"/>
    </source>
</evidence>
<sequence length="230" mass="25040">MVKLPKPGTAKAPTAPKSDDDRRKYRRVDLPLKGRFLDENDKEQACLVINMSAGGAYMRAKNPPAFGQSVVLYIDQMGRFEGKVIRSSAASFAVTYDSKRAKSARTADDLTQVVNRGKRTHDRRIAPRIQQDSPARVYFDDGRAEDCAILDISLTGASIEISPRPPLGARLILGRMTAKVVRRHDKGVGVIFTGEAARMDDVISEASKVEPAPDLGAPIAKTFGKKGESA</sequence>
<feature type="domain" description="PilZ" evidence="2">
    <location>
        <begin position="21"/>
        <end position="98"/>
    </location>
</feature>
<dbReference type="Pfam" id="PF07238">
    <property type="entry name" value="PilZ"/>
    <property type="match status" value="2"/>
</dbReference>
<dbReference type="SUPFAM" id="SSF141371">
    <property type="entry name" value="PilZ domain-like"/>
    <property type="match status" value="2"/>
</dbReference>
<feature type="domain" description="PilZ" evidence="2">
    <location>
        <begin position="122"/>
        <end position="194"/>
    </location>
</feature>
<evidence type="ECO:0000313" key="3">
    <source>
        <dbReference type="EMBL" id="VAW06392.1"/>
    </source>
</evidence>
<accession>A0A3B0SVQ1</accession>
<dbReference type="GO" id="GO:0035438">
    <property type="term" value="F:cyclic-di-GMP binding"/>
    <property type="evidence" value="ECO:0007669"/>
    <property type="project" value="InterPro"/>
</dbReference>
<organism evidence="3">
    <name type="scientific">hydrothermal vent metagenome</name>
    <dbReference type="NCBI Taxonomy" id="652676"/>
    <lineage>
        <taxon>unclassified sequences</taxon>
        <taxon>metagenomes</taxon>
        <taxon>ecological metagenomes</taxon>
    </lineage>
</organism>
<proteinExistence type="predicted"/>
<dbReference type="InterPro" id="IPR009875">
    <property type="entry name" value="PilZ_domain"/>
</dbReference>
<reference evidence="3" key="1">
    <citation type="submission" date="2018-06" db="EMBL/GenBank/DDBJ databases">
        <authorList>
            <person name="Zhirakovskaya E."/>
        </authorList>
    </citation>
    <scope>NUCLEOTIDE SEQUENCE</scope>
</reference>
<dbReference type="EMBL" id="UOEH01000518">
    <property type="protein sequence ID" value="VAW06392.1"/>
    <property type="molecule type" value="Genomic_DNA"/>
</dbReference>
<name>A0A3B0SVQ1_9ZZZZ</name>
<feature type="compositionally biased region" description="Low complexity" evidence="1">
    <location>
        <begin position="1"/>
        <end position="16"/>
    </location>
</feature>
<gene>
    <name evidence="3" type="ORF">MNBD_ALPHA05-301</name>
</gene>